<reference evidence="2" key="1">
    <citation type="submission" date="2022-11" db="UniProtKB">
        <authorList>
            <consortium name="WormBaseParasite"/>
        </authorList>
    </citation>
    <scope>IDENTIFICATION</scope>
</reference>
<protein>
    <submittedName>
        <fullName evidence="2">Fibronectin type-III domain-containing protein</fullName>
    </submittedName>
</protein>
<evidence type="ECO:0000313" key="1">
    <source>
        <dbReference type="Proteomes" id="UP000887576"/>
    </source>
</evidence>
<evidence type="ECO:0000313" key="2">
    <source>
        <dbReference type="WBParaSite" id="JU765_v2.g14915.t1"/>
    </source>
</evidence>
<proteinExistence type="predicted"/>
<name>A0AC34QC80_9BILA</name>
<accession>A0AC34QC80</accession>
<dbReference type="WBParaSite" id="JU765_v2.g14915.t1">
    <property type="protein sequence ID" value="JU765_v2.g14915.t1"/>
    <property type="gene ID" value="JU765_v2.g14915"/>
</dbReference>
<organism evidence="1 2">
    <name type="scientific">Panagrolaimus sp. JU765</name>
    <dbReference type="NCBI Taxonomy" id="591449"/>
    <lineage>
        <taxon>Eukaryota</taxon>
        <taxon>Metazoa</taxon>
        <taxon>Ecdysozoa</taxon>
        <taxon>Nematoda</taxon>
        <taxon>Chromadorea</taxon>
        <taxon>Rhabditida</taxon>
        <taxon>Tylenchina</taxon>
        <taxon>Panagrolaimomorpha</taxon>
        <taxon>Panagrolaimoidea</taxon>
        <taxon>Panagrolaimidae</taxon>
        <taxon>Panagrolaimus</taxon>
    </lineage>
</organism>
<sequence length="1026" mass="115844">MVQPYALKLEQPGSGGKPQLAVHPTVVHHLASRILLQKQPSLDDRRSPFNDSSNRPDNSVSKLVRRQGSVECNEKKKPATSGPNDQNLRRKVKNTMISVYGALTAIEQDDLESLRMILQQNSVPINDSVTESSLYSNFSCPVSLLDVALMLNRQNAASLLLYHGAAENPELSDLKKRESVVNNVIIENEMRLQTLKLKSQPTKEEEKRIYLLEHHVNYLRKMNSVIKKPKIPNPPSEVKVEVTSSSRATVTFGSSGITDPCVVIKYKVEWSTSPTFENIIDSQIINDIRIQSVTIGNLERGKCYTFRVSAGSMWGFGEPTVAHPKNLRISSWEDSNVGNSDRNENMRSMMELHEQIEKHRQSGVWQVVFPNNNEIAVKKKKTGLKNLFSASSRFIKNVGRGIYLASIIYTEDKVLCTVDDCLPIIQIDENIISITNDDIGWLMKLSMGWDQVANLQDSMGGAWSSNWPLRAKILEAVASMHNALGVKDIGRIHYMPLIYSNITTFLISIHFVTESQAMQSQGLAMRWMRLTKLIRKKQSNNAVEFLNKEVLSVLNFFEASQIPLDRGLYLCYLKLQSSLNTIRVTVPDNLPSMLPYVSVRPNPHITQEEWDWLRLIDNDEAGSVKPSPIQFAFHNQLLKAGDSLIHDLDLDSDLISTHRLYRLQVLELHPDVSVIMVFPRAEDVCQVHGSYDTVDDLSAICKGCSSIPIPVFEILSFSTYQPDFIATYCRLSVFLEHFITIIGYEKRQCLRESDEKVYAEQLEKMIDFQQRLDDIWKSARWISNYASIARDKANNCSVSLSSILTPPPPAFPDDNISDIGYHSDQGSSNKLQEFNQHSNAKIIGSFKNGETKSVNRSKSMAERKELKVEAIDKMFQEKNSVIPSHPNLAKQTPKRQQSDVGMASKTSESISPKISAVIRVFAAFDCALPKNTAIKLIITPMTTSQEVVALVVEQIDKLSIVKNQEKQTKSEPKEFCLVSVIGARERRLRNEFNPMKLQPPWTRGRLYVRRCDAPTSAILFGNESFV</sequence>
<dbReference type="Proteomes" id="UP000887576">
    <property type="component" value="Unplaced"/>
</dbReference>